<dbReference type="GO" id="GO:0010181">
    <property type="term" value="F:FMN binding"/>
    <property type="evidence" value="ECO:0007669"/>
    <property type="project" value="InterPro"/>
</dbReference>
<feature type="domain" description="Flavodoxin-like" evidence="2">
    <location>
        <begin position="31"/>
        <end position="182"/>
    </location>
</feature>
<dbReference type="PANTHER" id="PTHR39201:SF1">
    <property type="entry name" value="FLAVODOXIN-LIKE DOMAIN-CONTAINING PROTEIN"/>
    <property type="match status" value="1"/>
</dbReference>
<dbReference type="Proteomes" id="UP000560658">
    <property type="component" value="Unassembled WGS sequence"/>
</dbReference>
<dbReference type="Pfam" id="PF12682">
    <property type="entry name" value="Flavodoxin_4"/>
    <property type="match status" value="1"/>
</dbReference>
<feature type="chain" id="PRO_5032903790" evidence="1">
    <location>
        <begin position="24"/>
        <end position="189"/>
    </location>
</feature>
<keyword evidence="1" id="KW-0732">Signal</keyword>
<dbReference type="InterPro" id="IPR008254">
    <property type="entry name" value="Flavodoxin/NO_synth"/>
</dbReference>
<dbReference type="AlphaFoldDB" id="A0A840D230"/>
<sequence length="189" mass="21149">MKTKSLLLLIIIMLFANGTNSYAQSAKGNQKILIAYYSLRNGNTRIVAEQIQKNVGGDIFRIETVNAYPSVYNDVTSQAKKELQSGYRPPLKSKVKDFDQYDIIYLGSPNWWNTIAPAVMTFLEGYNFGNKTIVPFITHEGSRLGASVTDIKKLTPQANVLKGLPIRGGSVNDAMSDVQQWLRELKMIK</sequence>
<proteinExistence type="predicted"/>
<comment type="caution">
    <text evidence="3">The sequence shown here is derived from an EMBL/GenBank/DDBJ whole genome shotgun (WGS) entry which is preliminary data.</text>
</comment>
<reference evidence="3" key="1">
    <citation type="submission" date="2020-08" db="EMBL/GenBank/DDBJ databases">
        <title>Genomic Encyclopedia of Type Strains, Phase IV (KMG-IV): sequencing the most valuable type-strain genomes for metagenomic binning, comparative biology and taxonomic classification.</title>
        <authorList>
            <person name="Goeker M."/>
        </authorList>
    </citation>
    <scope>NUCLEOTIDE SEQUENCE [LARGE SCALE GENOMIC DNA]</scope>
    <source>
        <strain evidence="3">DSM 105720</strain>
    </source>
</reference>
<dbReference type="Gene3D" id="3.40.50.360">
    <property type="match status" value="1"/>
</dbReference>
<gene>
    <name evidence="3" type="ORF">GGR06_000590</name>
</gene>
<dbReference type="EMBL" id="JACIER010000002">
    <property type="protein sequence ID" value="MBB4042825.1"/>
    <property type="molecule type" value="Genomic_DNA"/>
</dbReference>
<keyword evidence="4" id="KW-1185">Reference proteome</keyword>
<evidence type="ECO:0000313" key="3">
    <source>
        <dbReference type="EMBL" id="MBB4042825.1"/>
    </source>
</evidence>
<organism evidence="3 4">
    <name type="scientific">Bacteroides reticulotermitis</name>
    <dbReference type="NCBI Taxonomy" id="1133319"/>
    <lineage>
        <taxon>Bacteria</taxon>
        <taxon>Pseudomonadati</taxon>
        <taxon>Bacteroidota</taxon>
        <taxon>Bacteroidia</taxon>
        <taxon>Bacteroidales</taxon>
        <taxon>Bacteroidaceae</taxon>
        <taxon>Bacteroides</taxon>
    </lineage>
</organism>
<dbReference type="SUPFAM" id="SSF52218">
    <property type="entry name" value="Flavoproteins"/>
    <property type="match status" value="1"/>
</dbReference>
<evidence type="ECO:0000259" key="2">
    <source>
        <dbReference type="Pfam" id="PF12682"/>
    </source>
</evidence>
<accession>A0A840D230</accession>
<evidence type="ECO:0000256" key="1">
    <source>
        <dbReference type="SAM" id="SignalP"/>
    </source>
</evidence>
<name>A0A840D230_9BACE</name>
<evidence type="ECO:0000313" key="4">
    <source>
        <dbReference type="Proteomes" id="UP000560658"/>
    </source>
</evidence>
<feature type="signal peptide" evidence="1">
    <location>
        <begin position="1"/>
        <end position="23"/>
    </location>
</feature>
<dbReference type="RefSeq" id="WP_044164022.1">
    <property type="nucleotide sequence ID" value="NZ_JACIER010000002.1"/>
</dbReference>
<dbReference type="InterPro" id="IPR029039">
    <property type="entry name" value="Flavoprotein-like_sf"/>
</dbReference>
<dbReference type="PANTHER" id="PTHR39201">
    <property type="entry name" value="EXPORTED PROTEIN-RELATED"/>
    <property type="match status" value="1"/>
</dbReference>
<protein>
    <submittedName>
        <fullName evidence="3">Flavodoxin</fullName>
    </submittedName>
</protein>